<dbReference type="GO" id="GO:0009252">
    <property type="term" value="P:peptidoglycan biosynthetic process"/>
    <property type="evidence" value="ECO:0007669"/>
    <property type="project" value="UniProtKB-KW"/>
</dbReference>
<evidence type="ECO:0000256" key="17">
    <source>
        <dbReference type="SAM" id="MobiDB-lite"/>
    </source>
</evidence>
<evidence type="ECO:0000256" key="15">
    <source>
        <dbReference type="ARBA" id="ARBA00049902"/>
    </source>
</evidence>
<dbReference type="GO" id="GO:0008955">
    <property type="term" value="F:peptidoglycan glycosyltransferase activity"/>
    <property type="evidence" value="ECO:0007669"/>
    <property type="project" value="UniProtKB-EC"/>
</dbReference>
<evidence type="ECO:0000256" key="11">
    <source>
        <dbReference type="ARBA" id="ARBA00038053"/>
    </source>
</evidence>
<feature type="transmembrane region" description="Helical" evidence="18">
    <location>
        <begin position="89"/>
        <end position="109"/>
    </location>
</feature>
<dbReference type="PANTHER" id="PTHR30474">
    <property type="entry name" value="CELL CYCLE PROTEIN"/>
    <property type="match status" value="1"/>
</dbReference>
<feature type="compositionally biased region" description="Basic and acidic residues" evidence="17">
    <location>
        <begin position="449"/>
        <end position="486"/>
    </location>
</feature>
<dbReference type="FunCoup" id="K0YVY6">
    <property type="interactions" value="38"/>
</dbReference>
<evidence type="ECO:0000256" key="16">
    <source>
        <dbReference type="ARBA" id="ARBA00049966"/>
    </source>
</evidence>
<dbReference type="EMBL" id="ADMD01000007">
    <property type="protein sequence ID" value="EJZ83589.1"/>
    <property type="molecule type" value="Genomic_DNA"/>
</dbReference>
<feature type="transmembrane region" description="Helical" evidence="18">
    <location>
        <begin position="20"/>
        <end position="39"/>
    </location>
</feature>
<evidence type="ECO:0000256" key="7">
    <source>
        <dbReference type="ARBA" id="ARBA00022989"/>
    </source>
</evidence>
<dbReference type="GO" id="GO:0051301">
    <property type="term" value="P:cell division"/>
    <property type="evidence" value="ECO:0007669"/>
    <property type="project" value="UniProtKB-KW"/>
</dbReference>
<feature type="transmembrane region" description="Helical" evidence="18">
    <location>
        <begin position="175"/>
        <end position="192"/>
    </location>
</feature>
<evidence type="ECO:0000256" key="10">
    <source>
        <dbReference type="ARBA" id="ARBA00033270"/>
    </source>
</evidence>
<evidence type="ECO:0000256" key="4">
    <source>
        <dbReference type="ARBA" id="ARBA00022692"/>
    </source>
</evidence>
<evidence type="ECO:0000256" key="8">
    <source>
        <dbReference type="ARBA" id="ARBA00023136"/>
    </source>
</evidence>
<comment type="caution">
    <text evidence="19">The sequence shown here is derived from an EMBL/GenBank/DDBJ whole genome shotgun (WGS) entry which is preliminary data.</text>
</comment>
<evidence type="ECO:0000256" key="18">
    <source>
        <dbReference type="SAM" id="Phobius"/>
    </source>
</evidence>
<name>K0YVY6_9ACTN</name>
<gene>
    <name evidence="19" type="ORF">HMPREF9451_01105</name>
</gene>
<keyword evidence="6" id="KW-0573">Peptidoglycan synthesis</keyword>
<evidence type="ECO:0000256" key="9">
    <source>
        <dbReference type="ARBA" id="ARBA00032370"/>
    </source>
</evidence>
<evidence type="ECO:0000256" key="1">
    <source>
        <dbReference type="ARBA" id="ARBA00004141"/>
    </source>
</evidence>
<feature type="transmembrane region" description="Helical" evidence="18">
    <location>
        <begin position="285"/>
        <end position="305"/>
    </location>
</feature>
<keyword evidence="8 18" id="KW-0472">Membrane</keyword>
<feature type="transmembrane region" description="Helical" evidence="18">
    <location>
        <begin position="115"/>
        <end position="141"/>
    </location>
</feature>
<evidence type="ECO:0000256" key="6">
    <source>
        <dbReference type="ARBA" id="ARBA00022984"/>
    </source>
</evidence>
<feature type="compositionally biased region" description="Basic and acidic residues" evidence="17">
    <location>
        <begin position="381"/>
        <end position="411"/>
    </location>
</feature>
<keyword evidence="20" id="KW-1185">Reference proteome</keyword>
<proteinExistence type="inferred from homology"/>
<dbReference type="eggNOG" id="COG0772">
    <property type="taxonomic scope" value="Bacteria"/>
</dbReference>
<comment type="catalytic activity">
    <reaction evidence="15">
        <text>[GlcNAc-(1-&gt;4)-Mur2Ac(oyl-L-Ala-gamma-D-Glu-L-Lys-D-Ala-D-Ala)](n)-di-trans,octa-cis-undecaprenyl diphosphate + beta-D-GlcNAc-(1-&gt;4)-Mur2Ac(oyl-L-Ala-gamma-D-Glu-L-Lys-D-Ala-D-Ala)-di-trans,octa-cis-undecaprenyl diphosphate = [GlcNAc-(1-&gt;4)-Mur2Ac(oyl-L-Ala-gamma-D-Glu-L-Lys-D-Ala-D-Ala)](n+1)-di-trans,octa-cis-undecaprenyl diphosphate + di-trans,octa-cis-undecaprenyl diphosphate + H(+)</text>
        <dbReference type="Rhea" id="RHEA:23708"/>
        <dbReference type="Rhea" id="RHEA-COMP:9602"/>
        <dbReference type="Rhea" id="RHEA-COMP:9603"/>
        <dbReference type="ChEBI" id="CHEBI:15378"/>
        <dbReference type="ChEBI" id="CHEBI:58405"/>
        <dbReference type="ChEBI" id="CHEBI:60033"/>
        <dbReference type="ChEBI" id="CHEBI:78435"/>
        <dbReference type="EC" id="2.4.99.28"/>
    </reaction>
</comment>
<dbReference type="HOGENOM" id="CLU_029243_0_1_11"/>
<protein>
    <recommendedName>
        <fullName evidence="12">Probable peptidoglycan glycosyltransferase FtsW</fullName>
        <ecNumber evidence="14">2.4.99.28</ecNumber>
    </recommendedName>
    <alternativeName>
        <fullName evidence="13">Cell division protein FtsW</fullName>
    </alternativeName>
    <alternativeName>
        <fullName evidence="10">Cell wall polymerase</fullName>
    </alternativeName>
    <alternativeName>
        <fullName evidence="9">Peptidoglycan polymerase</fullName>
    </alternativeName>
</protein>
<keyword evidence="5" id="KW-0133">Cell shape</keyword>
<keyword evidence="3" id="KW-0808">Transferase</keyword>
<accession>K0YVY6</accession>
<dbReference type="GO" id="GO:0005886">
    <property type="term" value="C:plasma membrane"/>
    <property type="evidence" value="ECO:0007669"/>
    <property type="project" value="TreeGrafter"/>
</dbReference>
<dbReference type="InParanoid" id="K0YVY6"/>
<keyword evidence="19" id="KW-0132">Cell division</keyword>
<evidence type="ECO:0000256" key="2">
    <source>
        <dbReference type="ARBA" id="ARBA00022676"/>
    </source>
</evidence>
<dbReference type="Proteomes" id="UP000006069">
    <property type="component" value="Unassembled WGS sequence"/>
</dbReference>
<feature type="transmembrane region" description="Helical" evidence="18">
    <location>
        <begin position="354"/>
        <end position="376"/>
    </location>
</feature>
<evidence type="ECO:0000256" key="3">
    <source>
        <dbReference type="ARBA" id="ARBA00022679"/>
    </source>
</evidence>
<dbReference type="GO" id="GO:0032153">
    <property type="term" value="C:cell division site"/>
    <property type="evidence" value="ECO:0007669"/>
    <property type="project" value="TreeGrafter"/>
</dbReference>
<keyword evidence="4 18" id="KW-0812">Transmembrane</keyword>
<keyword evidence="19" id="KW-0131">Cell cycle</keyword>
<comment type="function">
    <text evidence="16">Peptidoglycan polymerase that is essential for cell division.</text>
</comment>
<dbReference type="GO" id="GO:0008360">
    <property type="term" value="P:regulation of cell shape"/>
    <property type="evidence" value="ECO:0007669"/>
    <property type="project" value="UniProtKB-KW"/>
</dbReference>
<keyword evidence="7 18" id="KW-1133">Transmembrane helix</keyword>
<feature type="transmembrane region" description="Helical" evidence="18">
    <location>
        <begin position="199"/>
        <end position="217"/>
    </location>
</feature>
<dbReference type="RefSeq" id="WP_009139308.1">
    <property type="nucleotide sequence ID" value="NZ_JH815198.1"/>
</dbReference>
<evidence type="ECO:0000313" key="19">
    <source>
        <dbReference type="EMBL" id="EJZ83589.1"/>
    </source>
</evidence>
<evidence type="ECO:0000256" key="14">
    <source>
        <dbReference type="ARBA" id="ARBA00044770"/>
    </source>
</evidence>
<evidence type="ECO:0000256" key="13">
    <source>
        <dbReference type="ARBA" id="ARBA00041418"/>
    </source>
</evidence>
<reference evidence="19 20" key="1">
    <citation type="submission" date="2012-08" db="EMBL/GenBank/DDBJ databases">
        <title>The Genome Sequence of Slackia piriformis YIT 12062.</title>
        <authorList>
            <consortium name="The Broad Institute Genome Sequencing Platform"/>
            <person name="Earl A."/>
            <person name="Ward D."/>
            <person name="Feldgarden M."/>
            <person name="Gevers D."/>
            <person name="Morotomi M."/>
            <person name="Walker B."/>
            <person name="Young S.K."/>
            <person name="Zeng Q."/>
            <person name="Gargeya S."/>
            <person name="Fitzgerald M."/>
            <person name="Haas B."/>
            <person name="Abouelleil A."/>
            <person name="Alvarado L."/>
            <person name="Arachchi H.M."/>
            <person name="Berlin A.M."/>
            <person name="Chapman S.B."/>
            <person name="Goldberg J."/>
            <person name="Griggs A."/>
            <person name="Gujja S."/>
            <person name="Hansen M."/>
            <person name="Howarth C."/>
            <person name="Imamovic A."/>
            <person name="Larimer J."/>
            <person name="McCowen C."/>
            <person name="Montmayeur A."/>
            <person name="Murphy C."/>
            <person name="Neiman D."/>
            <person name="Pearson M."/>
            <person name="Priest M."/>
            <person name="Roberts A."/>
            <person name="Saif S."/>
            <person name="Shea T."/>
            <person name="Sisk P."/>
            <person name="Sykes S."/>
            <person name="Wortman J."/>
            <person name="Nusbaum C."/>
            <person name="Birren B."/>
        </authorList>
    </citation>
    <scope>NUCLEOTIDE SEQUENCE [LARGE SCALE GENOMIC DNA]</scope>
    <source>
        <strain evidence="19 20">YIT 12062</strain>
    </source>
</reference>
<dbReference type="OrthoDB" id="9768187at2"/>
<organism evidence="19 20">
    <name type="scientific">Slackia piriformis YIT 12062</name>
    <dbReference type="NCBI Taxonomy" id="742818"/>
    <lineage>
        <taxon>Bacteria</taxon>
        <taxon>Bacillati</taxon>
        <taxon>Actinomycetota</taxon>
        <taxon>Coriobacteriia</taxon>
        <taxon>Eggerthellales</taxon>
        <taxon>Eggerthellaceae</taxon>
        <taxon>Slackia</taxon>
    </lineage>
</organism>
<evidence type="ECO:0000313" key="20">
    <source>
        <dbReference type="Proteomes" id="UP000006069"/>
    </source>
</evidence>
<comment type="similarity">
    <text evidence="11">Belongs to the SEDS family. FtsW subfamily.</text>
</comment>
<feature type="transmembrane region" description="Helical" evidence="18">
    <location>
        <begin position="153"/>
        <end position="169"/>
    </location>
</feature>
<dbReference type="AlphaFoldDB" id="K0YVY6"/>
<dbReference type="Pfam" id="PF01098">
    <property type="entry name" value="FTSW_RODA_SPOVE"/>
    <property type="match status" value="1"/>
</dbReference>
<dbReference type="PANTHER" id="PTHR30474:SF2">
    <property type="entry name" value="PEPTIDOGLYCAN GLYCOSYLTRANSFERASE FTSW-RELATED"/>
    <property type="match status" value="1"/>
</dbReference>
<dbReference type="GO" id="GO:0015648">
    <property type="term" value="F:lipid-linked peptidoglycan transporter activity"/>
    <property type="evidence" value="ECO:0007669"/>
    <property type="project" value="TreeGrafter"/>
</dbReference>
<evidence type="ECO:0000256" key="12">
    <source>
        <dbReference type="ARBA" id="ARBA00041185"/>
    </source>
</evidence>
<comment type="subcellular location">
    <subcellularLocation>
        <location evidence="1">Membrane</location>
        <topology evidence="1">Multi-pass membrane protein</topology>
    </subcellularLocation>
</comment>
<dbReference type="EC" id="2.4.99.28" evidence="14"/>
<feature type="transmembrane region" description="Helical" evidence="18">
    <location>
        <begin position="59"/>
        <end position="77"/>
    </location>
</feature>
<evidence type="ECO:0000256" key="5">
    <source>
        <dbReference type="ARBA" id="ARBA00022960"/>
    </source>
</evidence>
<dbReference type="PATRIC" id="fig|742818.3.peg.1165"/>
<feature type="transmembrane region" description="Helical" evidence="18">
    <location>
        <begin position="317"/>
        <end position="342"/>
    </location>
</feature>
<sequence length="486" mass="52491">MRRQADARGVPADIMMPRVLLVVASFLLVLVGLVMVFSASTVETISQGDSIFSYVGKQALFAVAGAIGAFIIAKFIPYHVWKGGLGFRLTWGVCALLLLAVPFVGTEILGAKRWILIGGFSLQPTEFAKIAIVLAAAKVLYDFRNEFTDTKQAIASSVVLVVLPVAFLYKTQSDMGSAAIILVGILTAMWLGEFPMKRLIPLVVVVGVVGVIGLAGYRSDRISVWLNPWDDGEGGYGTGYQMIRSFYAFAEGGIFGVGLGNSREKFLYLPEAETDFIFSIIGEELGLIGALFVIALFMVVLFAGLRIAHHAPDNFGCMMAGSLTVMLVAQAFLNMACATGLLPTTGKPLPFISSGGSSILASLFMVGLIMSVSVGSNTLTPHERRRNDLNVIRVDDQRPRARGASEDDKKNSRGGGLRSRAQRVRAAVPTRPSRGGRSANPARVSPSSRSERRSRDAVRAREERGRERTPRNGTKGREGVSERSRR</sequence>
<keyword evidence="2" id="KW-0328">Glycosyltransferase</keyword>
<feature type="region of interest" description="Disordered" evidence="17">
    <location>
        <begin position="379"/>
        <end position="486"/>
    </location>
</feature>
<dbReference type="InterPro" id="IPR001182">
    <property type="entry name" value="FtsW/RodA"/>
</dbReference>